<dbReference type="EMBL" id="LCBS01000001">
    <property type="protein sequence ID" value="KKS17524.1"/>
    <property type="molecule type" value="Genomic_DNA"/>
</dbReference>
<dbReference type="AlphaFoldDB" id="A0A0G0WXP4"/>
<keyword evidence="2" id="KW-0808">Transferase</keyword>
<dbReference type="PANTHER" id="PTHR43798:SF33">
    <property type="entry name" value="HYDROLASE, PUTATIVE (AFU_ORTHOLOGUE AFUA_2G14860)-RELATED"/>
    <property type="match status" value="1"/>
</dbReference>
<comment type="caution">
    <text evidence="2">The sequence shown here is derived from an EMBL/GenBank/DDBJ whole genome shotgun (WGS) entry which is preliminary data.</text>
</comment>
<dbReference type="Gene3D" id="3.40.50.1820">
    <property type="entry name" value="alpha/beta hydrolase"/>
    <property type="match status" value="1"/>
</dbReference>
<reference evidence="2 3" key="1">
    <citation type="journal article" date="2015" name="Nature">
        <title>rRNA introns, odd ribosomes, and small enigmatic genomes across a large radiation of phyla.</title>
        <authorList>
            <person name="Brown C.T."/>
            <person name="Hug L.A."/>
            <person name="Thomas B.C."/>
            <person name="Sharon I."/>
            <person name="Castelle C.J."/>
            <person name="Singh A."/>
            <person name="Wilkins M.J."/>
            <person name="Williams K.H."/>
            <person name="Banfield J.F."/>
        </authorList>
    </citation>
    <scope>NUCLEOTIDE SEQUENCE [LARGE SCALE GENOMIC DNA]</scope>
</reference>
<organism evidence="2 3">
    <name type="scientific">candidate division WWE3 bacterium GW2011_GWB1_41_6</name>
    <dbReference type="NCBI Taxonomy" id="1619112"/>
    <lineage>
        <taxon>Bacteria</taxon>
        <taxon>Katanobacteria</taxon>
    </lineage>
</organism>
<evidence type="ECO:0000313" key="2">
    <source>
        <dbReference type="EMBL" id="KKS17524.1"/>
    </source>
</evidence>
<protein>
    <submittedName>
        <fullName evidence="2">Hydrolase or acetyltransferase</fullName>
    </submittedName>
</protein>
<dbReference type="GO" id="GO:0016020">
    <property type="term" value="C:membrane"/>
    <property type="evidence" value="ECO:0007669"/>
    <property type="project" value="TreeGrafter"/>
</dbReference>
<dbReference type="Proteomes" id="UP000034163">
    <property type="component" value="Unassembled WGS sequence"/>
</dbReference>
<accession>A0A0G0WXP4</accession>
<dbReference type="GO" id="GO:0016740">
    <property type="term" value="F:transferase activity"/>
    <property type="evidence" value="ECO:0007669"/>
    <property type="project" value="UniProtKB-KW"/>
</dbReference>
<proteinExistence type="predicted"/>
<feature type="domain" description="AB hydrolase-1" evidence="1">
    <location>
        <begin position="16"/>
        <end position="230"/>
    </location>
</feature>
<dbReference type="Pfam" id="PF00561">
    <property type="entry name" value="Abhydrolase_1"/>
    <property type="match status" value="1"/>
</dbReference>
<dbReference type="PANTHER" id="PTHR43798">
    <property type="entry name" value="MONOACYLGLYCEROL LIPASE"/>
    <property type="match status" value="1"/>
</dbReference>
<keyword evidence="2" id="KW-0378">Hydrolase</keyword>
<dbReference type="InterPro" id="IPR029058">
    <property type="entry name" value="AB_hydrolase_fold"/>
</dbReference>
<dbReference type="InterPro" id="IPR050266">
    <property type="entry name" value="AB_hydrolase_sf"/>
</dbReference>
<dbReference type="InterPro" id="IPR000073">
    <property type="entry name" value="AB_hydrolase_1"/>
</dbReference>
<gene>
    <name evidence="2" type="ORF">UU72_C0001G0008</name>
</gene>
<name>A0A0G0WXP4_UNCKA</name>
<sequence length="253" mass="28741">MDSTNYLEWNKNSHETIVCIHGFADNASMFVPLQKIFPGKRILSINLPMNLNRTATYNIPELSKYVSELLDNMHLTQYSLIGFSLGGLIATELAWQDPRAKNLVLLNSFPSLSVVKPVSKYLFNLKPLLKQKPVLYLYSRTNTNQLVRRIGGAPQLPSKTINHMRKSYISVFGTLLNCLSYQGVGKYKKITIPKTIILFKDDKVLSYKTISKYAWQNEIEIKTVEHGGHNATDDYWVSAENVLRSSIDKNNPA</sequence>
<dbReference type="GO" id="GO:0016787">
    <property type="term" value="F:hydrolase activity"/>
    <property type="evidence" value="ECO:0007669"/>
    <property type="project" value="UniProtKB-KW"/>
</dbReference>
<dbReference type="SUPFAM" id="SSF53474">
    <property type="entry name" value="alpha/beta-Hydrolases"/>
    <property type="match status" value="1"/>
</dbReference>
<evidence type="ECO:0000313" key="3">
    <source>
        <dbReference type="Proteomes" id="UP000034163"/>
    </source>
</evidence>
<evidence type="ECO:0000259" key="1">
    <source>
        <dbReference type="Pfam" id="PF00561"/>
    </source>
</evidence>